<evidence type="ECO:0000313" key="3">
    <source>
        <dbReference type="Proteomes" id="UP000767446"/>
    </source>
</evidence>
<dbReference type="AlphaFoldDB" id="A0A941GS64"/>
<feature type="transmembrane region" description="Helical" evidence="1">
    <location>
        <begin position="87"/>
        <end position="105"/>
    </location>
</feature>
<keyword evidence="1" id="KW-0472">Membrane</keyword>
<name>A0A941GS64_9CHRO</name>
<reference evidence="2" key="1">
    <citation type="submission" date="2021-02" db="EMBL/GenBank/DDBJ databases">
        <title>Metagenome analyses of Stigonema ocellatum DSM 106950, Chlorogloea purpurea SAG 13.99 and Gomphosphaeria aponina DSM 107014.</title>
        <authorList>
            <person name="Marter P."/>
            <person name="Huang S."/>
        </authorList>
    </citation>
    <scope>NUCLEOTIDE SEQUENCE</scope>
    <source>
        <strain evidence="2">JP213</strain>
    </source>
</reference>
<feature type="transmembrane region" description="Helical" evidence="1">
    <location>
        <begin position="6"/>
        <end position="24"/>
    </location>
</feature>
<gene>
    <name evidence="2" type="ORF">DSM107014_13175</name>
</gene>
<feature type="transmembrane region" description="Helical" evidence="1">
    <location>
        <begin position="36"/>
        <end position="55"/>
    </location>
</feature>
<dbReference type="EMBL" id="JADQBC010000090">
    <property type="protein sequence ID" value="MBR8828832.1"/>
    <property type="molecule type" value="Genomic_DNA"/>
</dbReference>
<dbReference type="Proteomes" id="UP000767446">
    <property type="component" value="Unassembled WGS sequence"/>
</dbReference>
<evidence type="ECO:0000256" key="1">
    <source>
        <dbReference type="SAM" id="Phobius"/>
    </source>
</evidence>
<keyword evidence="1" id="KW-1133">Transmembrane helix</keyword>
<evidence type="ECO:0000313" key="2">
    <source>
        <dbReference type="EMBL" id="MBR8828832.1"/>
    </source>
</evidence>
<organism evidence="2 3">
    <name type="scientific">Gomphosphaeria aponina SAG 52.96 = DSM 107014</name>
    <dbReference type="NCBI Taxonomy" id="1521640"/>
    <lineage>
        <taxon>Bacteria</taxon>
        <taxon>Bacillati</taxon>
        <taxon>Cyanobacteriota</taxon>
        <taxon>Cyanophyceae</taxon>
        <taxon>Oscillatoriophycideae</taxon>
        <taxon>Chroococcales</taxon>
        <taxon>Gomphosphaeriaceae</taxon>
        <taxon>Gomphosphaeria</taxon>
    </lineage>
</organism>
<comment type="caution">
    <text evidence="2">The sequence shown here is derived from an EMBL/GenBank/DDBJ whole genome shotgun (WGS) entry which is preliminary data.</text>
</comment>
<keyword evidence="1" id="KW-0812">Transmembrane</keyword>
<protein>
    <submittedName>
        <fullName evidence="2">Uncharacterized protein</fullName>
    </submittedName>
</protein>
<proteinExistence type="predicted"/>
<sequence>MSLFGLPLLPLLGGFIFLVNFKVTKIRSYRYSGYKLLFYSGMIGIIGNIVTLVLIQLYNTFVPFSCTQFITSLPIVKFFSSINFLPYTPSSILTLFFLGLFWIPLNLCFNEVIVTEEAIKELGSSLERMLLEAQRDDKLIAITLKNRKVYVGYVINAKLSYGAYFDNQPVYLQILPVLSGYREESDFKMNLPINYESVWGNEDKMKETMLTKNDFIVLIQENEIVSVSKFDHITHVRFSDEPGE</sequence>
<accession>A0A941GS64</accession>